<dbReference type="eggNOG" id="ENOG502SBPY">
    <property type="taxonomic scope" value="Eukaryota"/>
</dbReference>
<name>S2J7Q6_MUCC1</name>
<dbReference type="InParanoid" id="S2J7Q6"/>
<accession>S2J7Q6</accession>
<feature type="domain" description="HMA" evidence="3">
    <location>
        <begin position="107"/>
        <end position="174"/>
    </location>
</feature>
<keyword evidence="2" id="KW-1133">Transmembrane helix</keyword>
<keyword evidence="5" id="KW-1185">Reference proteome</keyword>
<dbReference type="PROSITE" id="PS51257">
    <property type="entry name" value="PROKAR_LIPOPROTEIN"/>
    <property type="match status" value="1"/>
</dbReference>
<evidence type="ECO:0000313" key="5">
    <source>
        <dbReference type="Proteomes" id="UP000014254"/>
    </source>
</evidence>
<dbReference type="VEuPathDB" id="FungiDB:HMPREF1544_07525"/>
<keyword evidence="2" id="KW-0472">Membrane</keyword>
<dbReference type="InterPro" id="IPR017969">
    <property type="entry name" value="Heavy-metal-associated_CS"/>
</dbReference>
<dbReference type="OrthoDB" id="689350at2759"/>
<dbReference type="Proteomes" id="UP000014254">
    <property type="component" value="Unassembled WGS sequence"/>
</dbReference>
<dbReference type="GO" id="GO:0046872">
    <property type="term" value="F:metal ion binding"/>
    <property type="evidence" value="ECO:0007669"/>
    <property type="project" value="UniProtKB-KW"/>
</dbReference>
<gene>
    <name evidence="4" type="ORF">HMPREF1544_07525</name>
</gene>
<keyword evidence="1" id="KW-0479">Metal-binding</keyword>
<proteinExistence type="predicted"/>
<evidence type="ECO:0000259" key="3">
    <source>
        <dbReference type="PROSITE" id="PS50846"/>
    </source>
</evidence>
<organism evidence="4 5">
    <name type="scientific">Mucor circinelloides f. circinelloides (strain 1006PhL)</name>
    <name type="common">Mucormycosis agent</name>
    <name type="synonym">Calyptromyces circinelloides</name>
    <dbReference type="NCBI Taxonomy" id="1220926"/>
    <lineage>
        <taxon>Eukaryota</taxon>
        <taxon>Fungi</taxon>
        <taxon>Fungi incertae sedis</taxon>
        <taxon>Mucoromycota</taxon>
        <taxon>Mucoromycotina</taxon>
        <taxon>Mucoromycetes</taxon>
        <taxon>Mucorales</taxon>
        <taxon>Mucorineae</taxon>
        <taxon>Mucoraceae</taxon>
        <taxon>Mucor</taxon>
    </lineage>
</organism>
<dbReference type="SUPFAM" id="SSF55008">
    <property type="entry name" value="HMA, heavy metal-associated domain"/>
    <property type="match status" value="1"/>
</dbReference>
<sequence length="177" mass="19549">MVRFLQQLPALTALLSSSCCVIQLILNFFSVSCAGFAVFTPYRSVLSTITILLLSYNLATTATAVQTRHKLVVLIVSILLMVSPEVVQWVNQSSATTLTATTTKSHQYYRIHLDGLGCEACANRIKNTLTATAWISDAKVYFNNKTAIVEIRDNAGTKNNQLVDLIRSIDNKYDAQK</sequence>
<dbReference type="PROSITE" id="PS01047">
    <property type="entry name" value="HMA_1"/>
    <property type="match status" value="1"/>
</dbReference>
<dbReference type="AlphaFoldDB" id="S2J7Q6"/>
<dbReference type="OMA" id="CEACANR"/>
<dbReference type="Gene3D" id="3.30.70.100">
    <property type="match status" value="1"/>
</dbReference>
<keyword evidence="2" id="KW-0812">Transmembrane</keyword>
<feature type="transmembrane region" description="Helical" evidence="2">
    <location>
        <begin position="36"/>
        <end position="59"/>
    </location>
</feature>
<protein>
    <recommendedName>
        <fullName evidence="3">HMA domain-containing protein</fullName>
    </recommendedName>
</protein>
<dbReference type="PROSITE" id="PS50846">
    <property type="entry name" value="HMA_2"/>
    <property type="match status" value="1"/>
</dbReference>
<reference evidence="5" key="1">
    <citation type="submission" date="2013-05" db="EMBL/GenBank/DDBJ databases">
        <title>The Genome sequence of Mucor circinelloides f. circinelloides 1006PhL.</title>
        <authorList>
            <consortium name="The Broad Institute Genomics Platform"/>
            <person name="Cuomo C."/>
            <person name="Earl A."/>
            <person name="Findley K."/>
            <person name="Lee S.C."/>
            <person name="Walker B."/>
            <person name="Young S."/>
            <person name="Zeng Q."/>
            <person name="Gargeya S."/>
            <person name="Fitzgerald M."/>
            <person name="Haas B."/>
            <person name="Abouelleil A."/>
            <person name="Allen A.W."/>
            <person name="Alvarado L."/>
            <person name="Arachchi H.M."/>
            <person name="Berlin A.M."/>
            <person name="Chapman S.B."/>
            <person name="Gainer-Dewar J."/>
            <person name="Goldberg J."/>
            <person name="Griggs A."/>
            <person name="Gujja S."/>
            <person name="Hansen M."/>
            <person name="Howarth C."/>
            <person name="Imamovic A."/>
            <person name="Ireland A."/>
            <person name="Larimer J."/>
            <person name="McCowan C."/>
            <person name="Murphy C."/>
            <person name="Pearson M."/>
            <person name="Poon T.W."/>
            <person name="Priest M."/>
            <person name="Roberts A."/>
            <person name="Saif S."/>
            <person name="Shea T."/>
            <person name="Sisk P."/>
            <person name="Sykes S."/>
            <person name="Wortman J."/>
            <person name="Nusbaum C."/>
            <person name="Birren B."/>
        </authorList>
    </citation>
    <scope>NUCLEOTIDE SEQUENCE [LARGE SCALE GENOMIC DNA]</scope>
    <source>
        <strain evidence="5">1006PhL</strain>
    </source>
</reference>
<dbReference type="InterPro" id="IPR036163">
    <property type="entry name" value="HMA_dom_sf"/>
</dbReference>
<dbReference type="EMBL" id="KE124006">
    <property type="protein sequence ID" value="EPB85699.1"/>
    <property type="molecule type" value="Genomic_DNA"/>
</dbReference>
<dbReference type="CDD" id="cd00371">
    <property type="entry name" value="HMA"/>
    <property type="match status" value="1"/>
</dbReference>
<feature type="transmembrane region" description="Helical" evidence="2">
    <location>
        <begin position="71"/>
        <end position="90"/>
    </location>
</feature>
<evidence type="ECO:0000313" key="4">
    <source>
        <dbReference type="EMBL" id="EPB85699.1"/>
    </source>
</evidence>
<dbReference type="Pfam" id="PF00403">
    <property type="entry name" value="HMA"/>
    <property type="match status" value="1"/>
</dbReference>
<evidence type="ECO:0000256" key="1">
    <source>
        <dbReference type="ARBA" id="ARBA00022723"/>
    </source>
</evidence>
<dbReference type="InterPro" id="IPR006121">
    <property type="entry name" value="HMA_dom"/>
</dbReference>
<evidence type="ECO:0000256" key="2">
    <source>
        <dbReference type="SAM" id="Phobius"/>
    </source>
</evidence>